<accession>A0A8H4LJT8</accession>
<evidence type="ECO:0000313" key="2">
    <source>
        <dbReference type="EMBL" id="KAF4469189.1"/>
    </source>
</evidence>
<proteinExistence type="predicted"/>
<name>A0A8H4LJT8_9HYPO</name>
<dbReference type="OrthoDB" id="5094645at2759"/>
<evidence type="ECO:0000313" key="3">
    <source>
        <dbReference type="Proteomes" id="UP000554235"/>
    </source>
</evidence>
<evidence type="ECO:0000256" key="1">
    <source>
        <dbReference type="SAM" id="SignalP"/>
    </source>
</evidence>
<feature type="chain" id="PRO_5034261883" evidence="1">
    <location>
        <begin position="19"/>
        <end position="90"/>
    </location>
</feature>
<dbReference type="AlphaFoldDB" id="A0A8H4LJT8"/>
<sequence length="90" mass="9235">MYSLKNLIILALASTALACRCTEGGRAGGPLDISATESSCREAGGDTLNGGSVNVNCANAHHAMFDDRCRANTGMFGTGIPNLRSTCGRA</sequence>
<dbReference type="PROSITE" id="PS51257">
    <property type="entry name" value="PROKAR_LIPOPROTEIN"/>
    <property type="match status" value="1"/>
</dbReference>
<protein>
    <submittedName>
        <fullName evidence="2">Uncharacterized protein</fullName>
    </submittedName>
</protein>
<gene>
    <name evidence="2" type="ORF">FALBO_3918</name>
</gene>
<keyword evidence="1" id="KW-0732">Signal</keyword>
<reference evidence="2 3" key="1">
    <citation type="submission" date="2020-01" db="EMBL/GenBank/DDBJ databases">
        <title>Identification and distribution of gene clusters putatively required for synthesis of sphingolipid metabolism inhibitors in phylogenetically diverse species of the filamentous fungus Fusarium.</title>
        <authorList>
            <person name="Kim H.-S."/>
            <person name="Busman M."/>
            <person name="Brown D.W."/>
            <person name="Divon H."/>
            <person name="Uhlig S."/>
            <person name="Proctor R.H."/>
        </authorList>
    </citation>
    <scope>NUCLEOTIDE SEQUENCE [LARGE SCALE GENOMIC DNA]</scope>
    <source>
        <strain evidence="2 3">NRRL 20459</strain>
    </source>
</reference>
<comment type="caution">
    <text evidence="2">The sequence shown here is derived from an EMBL/GenBank/DDBJ whole genome shotgun (WGS) entry which is preliminary data.</text>
</comment>
<dbReference type="Proteomes" id="UP000554235">
    <property type="component" value="Unassembled WGS sequence"/>
</dbReference>
<feature type="signal peptide" evidence="1">
    <location>
        <begin position="1"/>
        <end position="18"/>
    </location>
</feature>
<dbReference type="EMBL" id="JAADYS010000508">
    <property type="protein sequence ID" value="KAF4469189.1"/>
    <property type="molecule type" value="Genomic_DNA"/>
</dbReference>
<organism evidence="2 3">
    <name type="scientific">Fusarium albosuccineum</name>
    <dbReference type="NCBI Taxonomy" id="1237068"/>
    <lineage>
        <taxon>Eukaryota</taxon>
        <taxon>Fungi</taxon>
        <taxon>Dikarya</taxon>
        <taxon>Ascomycota</taxon>
        <taxon>Pezizomycotina</taxon>
        <taxon>Sordariomycetes</taxon>
        <taxon>Hypocreomycetidae</taxon>
        <taxon>Hypocreales</taxon>
        <taxon>Nectriaceae</taxon>
        <taxon>Fusarium</taxon>
        <taxon>Fusarium decemcellulare species complex</taxon>
    </lineage>
</organism>
<keyword evidence="3" id="KW-1185">Reference proteome</keyword>